<accession>G0Y6W6</accession>
<proteinExistence type="predicted"/>
<dbReference type="EMBL" id="HQ637178">
    <property type="protein sequence ID" value="AEL30376.1"/>
    <property type="molecule type" value="Genomic_DNA"/>
</dbReference>
<reference evidence="2" key="1">
    <citation type="journal article" date="2011" name="New Phytol.">
        <title>Comparative analysis of peanut NBS-LRR gene clusters suggests evolutionary innovation among duplicated domains and erosion of gene microsynteny.</title>
        <authorList>
            <person name="Ratnaparkhe M.B."/>
            <person name="Wang X."/>
            <person name="Li J."/>
            <person name="Compton R.O."/>
            <person name="Rainville L.K."/>
            <person name="Lemke C."/>
            <person name="Kim C."/>
            <person name="Tang H."/>
            <person name="Paterson A.H."/>
        </authorList>
    </citation>
    <scope>NUCLEOTIDE SEQUENCE</scope>
</reference>
<sequence length="65" mass="7004">MEVRPDSSVSSKRNFAAGLEPLADSGDIESARRYCSTVPDVSKRSASGLSAPEKRDVWYASPLSD</sequence>
<evidence type="ECO:0000256" key="1">
    <source>
        <dbReference type="SAM" id="MobiDB-lite"/>
    </source>
</evidence>
<organism evidence="2">
    <name type="scientific">Arachis hypogaea</name>
    <name type="common">Peanut</name>
    <dbReference type="NCBI Taxonomy" id="3818"/>
    <lineage>
        <taxon>Eukaryota</taxon>
        <taxon>Viridiplantae</taxon>
        <taxon>Streptophyta</taxon>
        <taxon>Embryophyta</taxon>
        <taxon>Tracheophyta</taxon>
        <taxon>Spermatophyta</taxon>
        <taxon>Magnoliopsida</taxon>
        <taxon>eudicotyledons</taxon>
        <taxon>Gunneridae</taxon>
        <taxon>Pentapetalae</taxon>
        <taxon>rosids</taxon>
        <taxon>fabids</taxon>
        <taxon>Fabales</taxon>
        <taxon>Fabaceae</taxon>
        <taxon>Papilionoideae</taxon>
        <taxon>50 kb inversion clade</taxon>
        <taxon>dalbergioids sensu lato</taxon>
        <taxon>Dalbergieae</taxon>
        <taxon>Pterocarpus clade</taxon>
        <taxon>Arachis</taxon>
    </lineage>
</organism>
<evidence type="ECO:0000313" key="2">
    <source>
        <dbReference type="EMBL" id="AEL30376.1"/>
    </source>
</evidence>
<protein>
    <submittedName>
        <fullName evidence="2">Uncharacterized protein</fullName>
    </submittedName>
</protein>
<feature type="region of interest" description="Disordered" evidence="1">
    <location>
        <begin position="1"/>
        <end position="22"/>
    </location>
</feature>
<dbReference type="AlphaFoldDB" id="G0Y6W6"/>
<name>G0Y6W6_ARAHY</name>
<gene>
    <name evidence="2" type="ORF">205D04_16</name>
</gene>